<proteinExistence type="predicted"/>
<accession>A0ABY4RHU7</accession>
<feature type="signal peptide" evidence="1">
    <location>
        <begin position="1"/>
        <end position="24"/>
    </location>
</feature>
<dbReference type="InterPro" id="IPR032693">
    <property type="entry name" value="YtkA-like_dom"/>
</dbReference>
<keyword evidence="4" id="KW-1185">Reference proteome</keyword>
<evidence type="ECO:0000313" key="4">
    <source>
        <dbReference type="Proteomes" id="UP001057134"/>
    </source>
</evidence>
<protein>
    <recommendedName>
        <fullName evidence="2">YtkA-like domain-containing protein</fullName>
    </recommendedName>
</protein>
<evidence type="ECO:0000259" key="2">
    <source>
        <dbReference type="Pfam" id="PF13115"/>
    </source>
</evidence>
<keyword evidence="1" id="KW-0732">Signal</keyword>
<name>A0ABY4RHU7_9BACL</name>
<dbReference type="PROSITE" id="PS51257">
    <property type="entry name" value="PROKAR_LIPOPROTEIN"/>
    <property type="match status" value="1"/>
</dbReference>
<reference evidence="3" key="2">
    <citation type="journal article" date="2021" name="J Anim Sci Technol">
        <title>Complete genome sequence of Paenibacillus konkukensis sp. nov. SK3146 as a potential probiotic strain.</title>
        <authorList>
            <person name="Jung H.I."/>
            <person name="Park S."/>
            <person name="Niu K.M."/>
            <person name="Lee S.W."/>
            <person name="Kothari D."/>
            <person name="Yi K.J."/>
            <person name="Kim S.K."/>
        </authorList>
    </citation>
    <scope>NUCLEOTIDE SEQUENCE</scope>
    <source>
        <strain evidence="3">SK3146</strain>
    </source>
</reference>
<sequence>MKKSMLLLPALAGLLIAAACSQTAGVENGQASRVVVDVQTVQEVLLPGRAVLIDAHLTQGDQDVKDASKVEFEIWRKDSEKHEWITSTHWLDGTYRARTMFPESGVYYVKAHVEDKEGKVSTPQKELVVDEVIPSNNRVSS</sequence>
<organism evidence="3 4">
    <name type="scientific">Paenibacillus konkukensis</name>
    <dbReference type="NCBI Taxonomy" id="2020716"/>
    <lineage>
        <taxon>Bacteria</taxon>
        <taxon>Bacillati</taxon>
        <taxon>Bacillota</taxon>
        <taxon>Bacilli</taxon>
        <taxon>Bacillales</taxon>
        <taxon>Paenibacillaceae</taxon>
        <taxon>Paenibacillus</taxon>
    </lineage>
</organism>
<dbReference type="Pfam" id="PF13115">
    <property type="entry name" value="YtkA"/>
    <property type="match status" value="1"/>
</dbReference>
<feature type="chain" id="PRO_5045149947" description="YtkA-like domain-containing protein" evidence="1">
    <location>
        <begin position="25"/>
        <end position="141"/>
    </location>
</feature>
<dbReference type="EMBL" id="CP027059">
    <property type="protein sequence ID" value="UQZ81753.1"/>
    <property type="molecule type" value="Genomic_DNA"/>
</dbReference>
<gene>
    <name evidence="3" type="ORF">SK3146_00909</name>
</gene>
<feature type="domain" description="YtkA-like" evidence="2">
    <location>
        <begin position="34"/>
        <end position="112"/>
    </location>
</feature>
<reference evidence="3" key="1">
    <citation type="submission" date="2018-02" db="EMBL/GenBank/DDBJ databases">
        <authorList>
            <person name="Kim S.-K."/>
            <person name="Jung H.-I."/>
            <person name="Lee S.-W."/>
        </authorList>
    </citation>
    <scope>NUCLEOTIDE SEQUENCE</scope>
    <source>
        <strain evidence="3">SK3146</strain>
    </source>
</reference>
<evidence type="ECO:0000313" key="3">
    <source>
        <dbReference type="EMBL" id="UQZ81753.1"/>
    </source>
</evidence>
<evidence type="ECO:0000256" key="1">
    <source>
        <dbReference type="SAM" id="SignalP"/>
    </source>
</evidence>
<dbReference type="Proteomes" id="UP001057134">
    <property type="component" value="Chromosome"/>
</dbReference>